<keyword evidence="1" id="KW-0472">Membrane</keyword>
<evidence type="ECO:0000313" key="3">
    <source>
        <dbReference type="Proteomes" id="UP000282060"/>
    </source>
</evidence>
<dbReference type="PROSITE" id="PS51257">
    <property type="entry name" value="PROKAR_LIPOPROTEIN"/>
    <property type="match status" value="1"/>
</dbReference>
<proteinExistence type="predicted"/>
<organism evidence="2 3">
    <name type="scientific">Shewanella atlantica</name>
    <dbReference type="NCBI Taxonomy" id="271099"/>
    <lineage>
        <taxon>Bacteria</taxon>
        <taxon>Pseudomonadati</taxon>
        <taxon>Pseudomonadota</taxon>
        <taxon>Gammaproteobacteria</taxon>
        <taxon>Alteromonadales</taxon>
        <taxon>Shewanellaceae</taxon>
        <taxon>Shewanella</taxon>
    </lineage>
</organism>
<dbReference type="EMBL" id="RXNV01000001">
    <property type="protein sequence ID" value="RTR34829.1"/>
    <property type="molecule type" value="Genomic_DNA"/>
</dbReference>
<dbReference type="AlphaFoldDB" id="A0A3S0IZM4"/>
<protein>
    <submittedName>
        <fullName evidence="2">Uncharacterized protein</fullName>
    </submittedName>
</protein>
<sequence>MRFIAFFVQSLLWLSIACSPTLIGAFIGVMISLQSGEIYSLNVPLWAAVGFLIGAYWAEHVRKTIGLSVFFGRLIGARDIPKNTK</sequence>
<dbReference type="RefSeq" id="WP_126504425.1">
    <property type="nucleotide sequence ID" value="NZ_RXNV01000001.1"/>
</dbReference>
<dbReference type="Proteomes" id="UP000282060">
    <property type="component" value="Unassembled WGS sequence"/>
</dbReference>
<keyword evidence="1" id="KW-0812">Transmembrane</keyword>
<evidence type="ECO:0000313" key="2">
    <source>
        <dbReference type="EMBL" id="RTR34829.1"/>
    </source>
</evidence>
<evidence type="ECO:0000256" key="1">
    <source>
        <dbReference type="SAM" id="Phobius"/>
    </source>
</evidence>
<gene>
    <name evidence="2" type="ORF">EKG39_04010</name>
</gene>
<reference evidence="2 3" key="1">
    <citation type="submission" date="2018-12" db="EMBL/GenBank/DDBJ databases">
        <authorList>
            <person name="Yu L."/>
        </authorList>
    </citation>
    <scope>NUCLEOTIDE SEQUENCE [LARGE SCALE GENOMIC DNA]</scope>
    <source>
        <strain evidence="2 3">HAW-EB5</strain>
    </source>
</reference>
<feature type="transmembrane region" description="Helical" evidence="1">
    <location>
        <begin position="39"/>
        <end position="58"/>
    </location>
</feature>
<keyword evidence="3" id="KW-1185">Reference proteome</keyword>
<keyword evidence="1" id="KW-1133">Transmembrane helix</keyword>
<feature type="transmembrane region" description="Helical" evidence="1">
    <location>
        <begin position="12"/>
        <end position="33"/>
    </location>
</feature>
<dbReference type="OrthoDB" id="5828963at2"/>
<comment type="caution">
    <text evidence="2">The sequence shown here is derived from an EMBL/GenBank/DDBJ whole genome shotgun (WGS) entry which is preliminary data.</text>
</comment>
<accession>A0A3S0IZM4</accession>
<name>A0A3S0IZM4_9GAMM</name>